<organism evidence="2 3">
    <name type="scientific">Staurois parvus</name>
    <dbReference type="NCBI Taxonomy" id="386267"/>
    <lineage>
        <taxon>Eukaryota</taxon>
        <taxon>Metazoa</taxon>
        <taxon>Chordata</taxon>
        <taxon>Craniata</taxon>
        <taxon>Vertebrata</taxon>
        <taxon>Euteleostomi</taxon>
        <taxon>Amphibia</taxon>
        <taxon>Batrachia</taxon>
        <taxon>Anura</taxon>
        <taxon>Neobatrachia</taxon>
        <taxon>Ranoidea</taxon>
        <taxon>Ranidae</taxon>
        <taxon>Staurois</taxon>
    </lineage>
</organism>
<keyword evidence="1" id="KW-0812">Transmembrane</keyword>
<reference evidence="2" key="1">
    <citation type="submission" date="2023-05" db="EMBL/GenBank/DDBJ databases">
        <authorList>
            <person name="Stuckert A."/>
        </authorList>
    </citation>
    <scope>NUCLEOTIDE SEQUENCE</scope>
</reference>
<name>A0ABN9F8Y0_9NEOB</name>
<protein>
    <submittedName>
        <fullName evidence="2">Uncharacterized protein</fullName>
    </submittedName>
</protein>
<sequence>MWNCWALVCGIDGATLIIGALIISALMISLSAEGEDCR</sequence>
<keyword evidence="1" id="KW-1133">Transmembrane helix</keyword>
<dbReference type="EMBL" id="CATNWA010016426">
    <property type="protein sequence ID" value="CAI9592545.1"/>
    <property type="molecule type" value="Genomic_DNA"/>
</dbReference>
<evidence type="ECO:0000256" key="1">
    <source>
        <dbReference type="SAM" id="Phobius"/>
    </source>
</evidence>
<feature type="transmembrane region" description="Helical" evidence="1">
    <location>
        <begin position="7"/>
        <end position="32"/>
    </location>
</feature>
<proteinExistence type="predicted"/>
<keyword evidence="3" id="KW-1185">Reference proteome</keyword>
<dbReference type="Proteomes" id="UP001162483">
    <property type="component" value="Unassembled WGS sequence"/>
</dbReference>
<evidence type="ECO:0000313" key="3">
    <source>
        <dbReference type="Proteomes" id="UP001162483"/>
    </source>
</evidence>
<keyword evidence="1" id="KW-0472">Membrane</keyword>
<evidence type="ECO:0000313" key="2">
    <source>
        <dbReference type="EMBL" id="CAI9592545.1"/>
    </source>
</evidence>
<accession>A0ABN9F8Y0</accession>
<gene>
    <name evidence="2" type="ORF">SPARVUS_LOCUS11384914</name>
</gene>
<comment type="caution">
    <text evidence="2">The sequence shown here is derived from an EMBL/GenBank/DDBJ whole genome shotgun (WGS) entry which is preliminary data.</text>
</comment>